<dbReference type="HOGENOM" id="CLU_003292_8_2_1"/>
<organism evidence="1 2">
    <name type="scientific">Paxillus rubicundulus Ve08.2h10</name>
    <dbReference type="NCBI Taxonomy" id="930991"/>
    <lineage>
        <taxon>Eukaryota</taxon>
        <taxon>Fungi</taxon>
        <taxon>Dikarya</taxon>
        <taxon>Basidiomycota</taxon>
        <taxon>Agaricomycotina</taxon>
        <taxon>Agaricomycetes</taxon>
        <taxon>Agaricomycetidae</taxon>
        <taxon>Boletales</taxon>
        <taxon>Paxilineae</taxon>
        <taxon>Paxillaceae</taxon>
        <taxon>Paxillus</taxon>
    </lineage>
</organism>
<keyword evidence="2" id="KW-1185">Reference proteome</keyword>
<protein>
    <submittedName>
        <fullName evidence="1">Uncharacterized protein</fullName>
    </submittedName>
</protein>
<dbReference type="InterPro" id="IPR052055">
    <property type="entry name" value="Hepadnavirus_pol/RT"/>
</dbReference>
<dbReference type="InParanoid" id="A0A0D0DGV9"/>
<dbReference type="EMBL" id="KN825988">
    <property type="protein sequence ID" value="KIK80559.1"/>
    <property type="molecule type" value="Genomic_DNA"/>
</dbReference>
<dbReference type="PANTHER" id="PTHR33050">
    <property type="entry name" value="REVERSE TRANSCRIPTASE DOMAIN-CONTAINING PROTEIN"/>
    <property type="match status" value="1"/>
</dbReference>
<evidence type="ECO:0000313" key="1">
    <source>
        <dbReference type="EMBL" id="KIK80559.1"/>
    </source>
</evidence>
<name>A0A0D0DGV9_9AGAM</name>
<dbReference type="Proteomes" id="UP000054538">
    <property type="component" value="Unassembled WGS sequence"/>
</dbReference>
<dbReference type="AlphaFoldDB" id="A0A0D0DGV9"/>
<sequence length="587" mass="66226">MHRSLTVVTPYKPSAWECELTSVGILHRFNKIPDGIRYGFILDFPSLECSQTPPYKDSIITYSDKFNEIVLREIHKGRYIGPFTLDIIKCSLGRFQSSPLSIIPKLGRPGKFRLVQNFSFPPSPTCSFPNPSINSYINSDHFPSTWGKFSVVLLLISCLPPDSEASTRDVAEAYRTVPLHPSQWPATVVQISETHGCIDTCAAFGATPSSGGYGHIADAGAELFRVHSIGPLDKWVDDHIFIRIRTVHLDTYNTNRSQWHHEIAGMGMQQTGGHIWYKGHILDNGSAEEFSEDCSHPLKDLLGFSPRSEHDKSFTYDLSDIDRLSSTLGIPWETSKDQPFNHSTMYIGFSWDLKARTVALSPEKVDKYLRAIHAWHKYPTHCLQDVQELYGKLLHTCSVIPHGQAYLIAFSDASSGFGIAITISQFWRAWRLIPGWATLGRNRDIAWAEAIGFELLIRTLASIFNIPSHAIVYGDNTSVVEGWWNGRHCNSEVNNVFCRIHTFLQQSPTVESILMRYVPSDDNPADKPSRGIFNDPCLLLPLVPVPDSISQFLVNATLPLTPQELRLHREGRYPHSSNKIIDRLKWQ</sequence>
<proteinExistence type="predicted"/>
<dbReference type="OrthoDB" id="2689232at2759"/>
<gene>
    <name evidence="1" type="ORF">PAXRUDRAFT_158357</name>
</gene>
<evidence type="ECO:0000313" key="2">
    <source>
        <dbReference type="Proteomes" id="UP000054538"/>
    </source>
</evidence>
<dbReference type="PANTHER" id="PTHR33050:SF7">
    <property type="entry name" value="RIBONUCLEASE H"/>
    <property type="match status" value="1"/>
</dbReference>
<reference evidence="1 2" key="1">
    <citation type="submission" date="2014-04" db="EMBL/GenBank/DDBJ databases">
        <authorList>
            <consortium name="DOE Joint Genome Institute"/>
            <person name="Kuo A."/>
            <person name="Kohler A."/>
            <person name="Jargeat P."/>
            <person name="Nagy L.G."/>
            <person name="Floudas D."/>
            <person name="Copeland A."/>
            <person name="Barry K.W."/>
            <person name="Cichocki N."/>
            <person name="Veneault-Fourrey C."/>
            <person name="LaButti K."/>
            <person name="Lindquist E.A."/>
            <person name="Lipzen A."/>
            <person name="Lundell T."/>
            <person name="Morin E."/>
            <person name="Murat C."/>
            <person name="Sun H."/>
            <person name="Tunlid A."/>
            <person name="Henrissat B."/>
            <person name="Grigoriev I.V."/>
            <person name="Hibbett D.S."/>
            <person name="Martin F."/>
            <person name="Nordberg H.P."/>
            <person name="Cantor M.N."/>
            <person name="Hua S.X."/>
        </authorList>
    </citation>
    <scope>NUCLEOTIDE SEQUENCE [LARGE SCALE GENOMIC DNA]</scope>
    <source>
        <strain evidence="1 2">Ve08.2h10</strain>
    </source>
</reference>
<dbReference type="STRING" id="930991.A0A0D0DGV9"/>
<reference evidence="2" key="2">
    <citation type="submission" date="2015-01" db="EMBL/GenBank/DDBJ databases">
        <title>Evolutionary Origins and Diversification of the Mycorrhizal Mutualists.</title>
        <authorList>
            <consortium name="DOE Joint Genome Institute"/>
            <consortium name="Mycorrhizal Genomics Consortium"/>
            <person name="Kohler A."/>
            <person name="Kuo A."/>
            <person name="Nagy L.G."/>
            <person name="Floudas D."/>
            <person name="Copeland A."/>
            <person name="Barry K.W."/>
            <person name="Cichocki N."/>
            <person name="Veneault-Fourrey C."/>
            <person name="LaButti K."/>
            <person name="Lindquist E.A."/>
            <person name="Lipzen A."/>
            <person name="Lundell T."/>
            <person name="Morin E."/>
            <person name="Murat C."/>
            <person name="Riley R."/>
            <person name="Ohm R."/>
            <person name="Sun H."/>
            <person name="Tunlid A."/>
            <person name="Henrissat B."/>
            <person name="Grigoriev I.V."/>
            <person name="Hibbett D.S."/>
            <person name="Martin F."/>
        </authorList>
    </citation>
    <scope>NUCLEOTIDE SEQUENCE [LARGE SCALE GENOMIC DNA]</scope>
    <source>
        <strain evidence="2">Ve08.2h10</strain>
    </source>
</reference>
<accession>A0A0D0DGV9</accession>